<accession>X1TFQ6</accession>
<evidence type="ECO:0000256" key="1">
    <source>
        <dbReference type="SAM" id="Phobius"/>
    </source>
</evidence>
<keyword evidence="1" id="KW-1133">Transmembrane helix</keyword>
<sequence length="60" mass="7239">MDSAILAEKTNTNARINIFSVFLFIDYTLFIRRLLHHMTTQEYKSYEKFLIIVRKDLIKN</sequence>
<keyword evidence="1" id="KW-0812">Transmembrane</keyword>
<evidence type="ECO:0000313" key="2">
    <source>
        <dbReference type="EMBL" id="GAI86420.1"/>
    </source>
</evidence>
<protein>
    <submittedName>
        <fullName evidence="2">Uncharacterized protein</fullName>
    </submittedName>
</protein>
<organism evidence="2">
    <name type="scientific">marine sediment metagenome</name>
    <dbReference type="NCBI Taxonomy" id="412755"/>
    <lineage>
        <taxon>unclassified sequences</taxon>
        <taxon>metagenomes</taxon>
        <taxon>ecological metagenomes</taxon>
    </lineage>
</organism>
<dbReference type="EMBL" id="BARW01009997">
    <property type="protein sequence ID" value="GAI86420.1"/>
    <property type="molecule type" value="Genomic_DNA"/>
</dbReference>
<dbReference type="AlphaFoldDB" id="X1TFQ6"/>
<gene>
    <name evidence="2" type="ORF">S12H4_19878</name>
</gene>
<feature type="transmembrane region" description="Helical" evidence="1">
    <location>
        <begin position="16"/>
        <end position="35"/>
    </location>
</feature>
<comment type="caution">
    <text evidence="2">The sequence shown here is derived from an EMBL/GenBank/DDBJ whole genome shotgun (WGS) entry which is preliminary data.</text>
</comment>
<proteinExistence type="predicted"/>
<reference evidence="2" key="1">
    <citation type="journal article" date="2014" name="Front. Microbiol.">
        <title>High frequency of phylogenetically diverse reductive dehalogenase-homologous genes in deep subseafloor sedimentary metagenomes.</title>
        <authorList>
            <person name="Kawai M."/>
            <person name="Futagami T."/>
            <person name="Toyoda A."/>
            <person name="Takaki Y."/>
            <person name="Nishi S."/>
            <person name="Hori S."/>
            <person name="Arai W."/>
            <person name="Tsubouchi T."/>
            <person name="Morono Y."/>
            <person name="Uchiyama I."/>
            <person name="Ito T."/>
            <person name="Fujiyama A."/>
            <person name="Inagaki F."/>
            <person name="Takami H."/>
        </authorList>
    </citation>
    <scope>NUCLEOTIDE SEQUENCE</scope>
    <source>
        <strain evidence="2">Expedition CK06-06</strain>
    </source>
</reference>
<name>X1TFQ6_9ZZZZ</name>
<keyword evidence="1" id="KW-0472">Membrane</keyword>